<dbReference type="EMBL" id="FOIO01000006">
    <property type="protein sequence ID" value="SET34887.1"/>
    <property type="molecule type" value="Genomic_DNA"/>
</dbReference>
<organism evidence="1 2">
    <name type="scientific">Enterocloster clostridioformis</name>
    <dbReference type="NCBI Taxonomy" id="1531"/>
    <lineage>
        <taxon>Bacteria</taxon>
        <taxon>Bacillati</taxon>
        <taxon>Bacillota</taxon>
        <taxon>Clostridia</taxon>
        <taxon>Lachnospirales</taxon>
        <taxon>Lachnospiraceae</taxon>
        <taxon>Enterocloster</taxon>
    </lineage>
</organism>
<sequence>MEGTMKVAVMTGKKKMEWCEREIPQPGPGELRIKLEYVGVCGSWPFPVRRTGCSQSTVPMLPA</sequence>
<protein>
    <submittedName>
        <fullName evidence="1">Uncharacterized protein</fullName>
    </submittedName>
</protein>
<name>A0A1I0DRS5_9FIRM</name>
<comment type="caution">
    <text evidence="1">The sequence shown here is derived from an EMBL/GenBank/DDBJ whole genome shotgun (WGS) entry which is preliminary data.</text>
</comment>
<evidence type="ECO:0000313" key="2">
    <source>
        <dbReference type="Proteomes" id="UP000182121"/>
    </source>
</evidence>
<accession>A0A1I0DRS5</accession>
<proteinExistence type="predicted"/>
<dbReference type="InterPro" id="IPR011032">
    <property type="entry name" value="GroES-like_sf"/>
</dbReference>
<reference evidence="1 2" key="1">
    <citation type="submission" date="2016-10" db="EMBL/GenBank/DDBJ databases">
        <authorList>
            <person name="Varghese N."/>
            <person name="Submissions S."/>
        </authorList>
    </citation>
    <scope>NUCLEOTIDE SEQUENCE [LARGE SCALE GENOMIC DNA]</scope>
    <source>
        <strain evidence="1 2">NLAE-zl-C196</strain>
    </source>
</reference>
<evidence type="ECO:0000313" key="1">
    <source>
        <dbReference type="EMBL" id="SET34887.1"/>
    </source>
</evidence>
<dbReference type="SUPFAM" id="SSF50129">
    <property type="entry name" value="GroES-like"/>
    <property type="match status" value="1"/>
</dbReference>
<dbReference type="Gene3D" id="3.90.180.10">
    <property type="entry name" value="Medium-chain alcohol dehydrogenases, catalytic domain"/>
    <property type="match status" value="1"/>
</dbReference>
<gene>
    <name evidence="1" type="ORF">SAMN05216521_100615</name>
</gene>
<dbReference type="AlphaFoldDB" id="A0A1I0DRS5"/>
<dbReference type="Proteomes" id="UP000182121">
    <property type="component" value="Unassembled WGS sequence"/>
</dbReference>